<evidence type="ECO:0000256" key="6">
    <source>
        <dbReference type="ARBA" id="ARBA00022898"/>
    </source>
</evidence>
<dbReference type="InterPro" id="IPR000192">
    <property type="entry name" value="Aminotrans_V_dom"/>
</dbReference>
<dbReference type="HOGENOM" id="CLU_003433_0_0_9"/>
<name>A8SNA6_9FIRM</name>
<dbReference type="Gene3D" id="3.90.1150.10">
    <property type="entry name" value="Aspartate Aminotransferase, domain 1"/>
    <property type="match status" value="1"/>
</dbReference>
<reference evidence="12 13" key="1">
    <citation type="submission" date="2007-09" db="EMBL/GenBank/DDBJ databases">
        <title>Draft genome sequence of Peptostreptococcus micros (ATCC 33270).</title>
        <authorList>
            <person name="Sudarsanam P."/>
            <person name="Ley R."/>
            <person name="Guruge J."/>
            <person name="Turnbaugh P.J."/>
            <person name="Mahowald M."/>
            <person name="Liep D."/>
            <person name="Gordon J."/>
        </authorList>
    </citation>
    <scope>NUCLEOTIDE SEQUENCE [LARGE SCALE GENOMIC DNA]</scope>
    <source>
        <strain evidence="12 13">ATCC 33270</strain>
    </source>
</reference>
<dbReference type="GO" id="GO:0051536">
    <property type="term" value="F:iron-sulfur cluster binding"/>
    <property type="evidence" value="ECO:0007669"/>
    <property type="project" value="UniProtKB-KW"/>
</dbReference>
<comment type="caution">
    <text evidence="12">The sequence shown here is derived from an EMBL/GenBank/DDBJ whole genome shotgun (WGS) entry which is preliminary data.</text>
</comment>
<dbReference type="PANTHER" id="PTHR11601">
    <property type="entry name" value="CYSTEINE DESULFURYLASE FAMILY MEMBER"/>
    <property type="match status" value="1"/>
</dbReference>
<comment type="cofactor">
    <cofactor evidence="1 10">
        <name>pyridoxal 5'-phosphate</name>
        <dbReference type="ChEBI" id="CHEBI:597326"/>
    </cofactor>
</comment>
<dbReference type="InterPro" id="IPR020578">
    <property type="entry name" value="Aminotrans_V_PyrdxlP_BS"/>
</dbReference>
<evidence type="ECO:0000256" key="1">
    <source>
        <dbReference type="ARBA" id="ARBA00001933"/>
    </source>
</evidence>
<keyword evidence="4 12" id="KW-0808">Transferase</keyword>
<keyword evidence="5" id="KW-0479">Metal-binding</keyword>
<dbReference type="PROSITE" id="PS00595">
    <property type="entry name" value="AA_TRANSFER_CLASS_5"/>
    <property type="match status" value="1"/>
</dbReference>
<dbReference type="PIRSF" id="PIRSF005572">
    <property type="entry name" value="NifS"/>
    <property type="match status" value="1"/>
</dbReference>
<protein>
    <recommendedName>
        <fullName evidence="3">cysteine desulfurase</fullName>
        <ecNumber evidence="3">2.8.1.7</ecNumber>
    </recommendedName>
</protein>
<keyword evidence="8" id="KW-0411">Iron-sulfur</keyword>
<comment type="similarity">
    <text evidence="2">Belongs to the class-V pyridoxal-phosphate-dependent aminotransferase family. NifS/IscS subfamily.</text>
</comment>
<comment type="catalytic activity">
    <reaction evidence="9">
        <text>(sulfur carrier)-H + L-cysteine = (sulfur carrier)-SH + L-alanine</text>
        <dbReference type="Rhea" id="RHEA:43892"/>
        <dbReference type="Rhea" id="RHEA-COMP:14737"/>
        <dbReference type="Rhea" id="RHEA-COMP:14739"/>
        <dbReference type="ChEBI" id="CHEBI:29917"/>
        <dbReference type="ChEBI" id="CHEBI:35235"/>
        <dbReference type="ChEBI" id="CHEBI:57972"/>
        <dbReference type="ChEBI" id="CHEBI:64428"/>
        <dbReference type="EC" id="2.8.1.7"/>
    </reaction>
</comment>
<dbReference type="AlphaFoldDB" id="A8SNA6"/>
<evidence type="ECO:0000256" key="5">
    <source>
        <dbReference type="ARBA" id="ARBA00022723"/>
    </source>
</evidence>
<dbReference type="GO" id="GO:0046872">
    <property type="term" value="F:metal ion binding"/>
    <property type="evidence" value="ECO:0007669"/>
    <property type="project" value="UniProtKB-KW"/>
</dbReference>
<dbReference type="FunFam" id="3.40.640.10:FF:000084">
    <property type="entry name" value="IscS-like cysteine desulfurase"/>
    <property type="match status" value="1"/>
</dbReference>
<evidence type="ECO:0000256" key="7">
    <source>
        <dbReference type="ARBA" id="ARBA00023004"/>
    </source>
</evidence>
<evidence type="ECO:0000313" key="13">
    <source>
        <dbReference type="Proteomes" id="UP000003162"/>
    </source>
</evidence>
<dbReference type="Gene3D" id="3.40.640.10">
    <property type="entry name" value="Type I PLP-dependent aspartate aminotransferase-like (Major domain)"/>
    <property type="match status" value="1"/>
</dbReference>
<evidence type="ECO:0000256" key="9">
    <source>
        <dbReference type="ARBA" id="ARBA00050776"/>
    </source>
</evidence>
<dbReference type="GO" id="GO:0031071">
    <property type="term" value="F:cysteine desulfurase activity"/>
    <property type="evidence" value="ECO:0007669"/>
    <property type="project" value="UniProtKB-EC"/>
</dbReference>
<evidence type="ECO:0000256" key="10">
    <source>
        <dbReference type="RuleBase" id="RU004504"/>
    </source>
</evidence>
<feature type="domain" description="Aminotransferase class V" evidence="11">
    <location>
        <begin position="7"/>
        <end position="371"/>
    </location>
</feature>
<dbReference type="eggNOG" id="COG1104">
    <property type="taxonomic scope" value="Bacteria"/>
</dbReference>
<dbReference type="Proteomes" id="UP000003162">
    <property type="component" value="Unassembled WGS sequence"/>
</dbReference>
<reference evidence="12 13" key="2">
    <citation type="submission" date="2007-09" db="EMBL/GenBank/DDBJ databases">
        <authorList>
            <person name="Fulton L."/>
            <person name="Clifton S."/>
            <person name="Fulton B."/>
            <person name="Xu J."/>
            <person name="Minx P."/>
            <person name="Pepin K.H."/>
            <person name="Johnson M."/>
            <person name="Thiruvilangam P."/>
            <person name="Bhonagiri V."/>
            <person name="Nash W.E."/>
            <person name="Mardis E.R."/>
            <person name="Wilson R.K."/>
        </authorList>
    </citation>
    <scope>NUCLEOTIDE SEQUENCE [LARGE SCALE GENOMIC DNA]</scope>
    <source>
        <strain evidence="12 13">ATCC 33270</strain>
    </source>
</reference>
<evidence type="ECO:0000256" key="4">
    <source>
        <dbReference type="ARBA" id="ARBA00022679"/>
    </source>
</evidence>
<keyword evidence="7" id="KW-0408">Iron</keyword>
<organism evidence="12 13">
    <name type="scientific">Parvimonas micra ATCC 33270</name>
    <dbReference type="NCBI Taxonomy" id="411465"/>
    <lineage>
        <taxon>Bacteria</taxon>
        <taxon>Bacillati</taxon>
        <taxon>Bacillota</taxon>
        <taxon>Tissierellia</taxon>
        <taxon>Tissierellales</taxon>
        <taxon>Peptoniphilaceae</taxon>
        <taxon>Parvimonas</taxon>
    </lineage>
</organism>
<dbReference type="InterPro" id="IPR015424">
    <property type="entry name" value="PyrdxlP-dep_Trfase"/>
</dbReference>
<keyword evidence="6" id="KW-0663">Pyridoxal phosphate</keyword>
<evidence type="ECO:0000313" key="12">
    <source>
        <dbReference type="EMBL" id="EDP23800.1"/>
    </source>
</evidence>
<keyword evidence="12" id="KW-0032">Aminotransferase</keyword>
<evidence type="ECO:0000256" key="8">
    <source>
        <dbReference type="ARBA" id="ARBA00023014"/>
    </source>
</evidence>
<dbReference type="PANTHER" id="PTHR11601:SF34">
    <property type="entry name" value="CYSTEINE DESULFURASE"/>
    <property type="match status" value="1"/>
</dbReference>
<dbReference type="SUPFAM" id="SSF53383">
    <property type="entry name" value="PLP-dependent transferases"/>
    <property type="match status" value="1"/>
</dbReference>
<dbReference type="EC" id="2.8.1.7" evidence="3"/>
<gene>
    <name evidence="12" type="ORF">PEPMIC_01606</name>
</gene>
<dbReference type="Gene3D" id="1.10.260.50">
    <property type="match status" value="1"/>
</dbReference>
<dbReference type="Pfam" id="PF00266">
    <property type="entry name" value="Aminotran_5"/>
    <property type="match status" value="1"/>
</dbReference>
<accession>A8SNA6</accession>
<dbReference type="GO" id="GO:0008483">
    <property type="term" value="F:transaminase activity"/>
    <property type="evidence" value="ECO:0007669"/>
    <property type="project" value="UniProtKB-KW"/>
</dbReference>
<dbReference type="InterPro" id="IPR015421">
    <property type="entry name" value="PyrdxlP-dep_Trfase_major"/>
</dbReference>
<evidence type="ECO:0000256" key="3">
    <source>
        <dbReference type="ARBA" id="ARBA00012239"/>
    </source>
</evidence>
<proteinExistence type="inferred from homology"/>
<dbReference type="EMBL" id="ABEE02000017">
    <property type="protein sequence ID" value="EDP23800.1"/>
    <property type="molecule type" value="Genomic_DNA"/>
</dbReference>
<evidence type="ECO:0000256" key="2">
    <source>
        <dbReference type="ARBA" id="ARBA00006490"/>
    </source>
</evidence>
<dbReference type="InterPro" id="IPR016454">
    <property type="entry name" value="Cysteine_dSase"/>
</dbReference>
<evidence type="ECO:0000259" key="11">
    <source>
        <dbReference type="Pfam" id="PF00266"/>
    </source>
</evidence>
<dbReference type="InterPro" id="IPR015422">
    <property type="entry name" value="PyrdxlP-dep_Trfase_small"/>
</dbReference>
<sequence length="380" mass="42845">MYMDNIIYFDNFATTSLNEEVFDSMKNFLIYNYSNPSSLYEFSQKSRVAIEKSRENISNYINADKNELFFTSGGTEADNWAFIGMTLFKGRKNGHIILTAFEHSAILETAKFLKNRGFDVTYIFPDRDGFIDAKDVTDAIREDTFLVSVMYVNNEVGTIQDIKKICSFVKKKNPNIVFHTDAVQALSEIKIDVKDLNVDLLSVSGHKVHAPKGIGALYIKSGTEIENFIFGGSQERSRRAGTENVAGIVGFSKAIDILRDSREKNVSKRFALREYFLKILNENFSRFNINGSLENRYSGNINISFPEVDKEMLIMSMDFRGICISGGSACSSGAVEKSHVLDAMGIEEELKNSAVRISFGENNTFEEIDEFILALKEIID</sequence>